<dbReference type="FunFam" id="2.30.30.870:FF:000001">
    <property type="entry name" value="Protein pelota homolog"/>
    <property type="match status" value="1"/>
</dbReference>
<keyword evidence="9" id="KW-1185">Reference proteome</keyword>
<feature type="domain" description="eRF1/Pelota-like N-terminal" evidence="7">
    <location>
        <begin position="1"/>
        <end position="130"/>
    </location>
</feature>
<dbReference type="SUPFAM" id="SSF55315">
    <property type="entry name" value="L30e-like"/>
    <property type="match status" value="1"/>
</dbReference>
<evidence type="ECO:0000313" key="9">
    <source>
        <dbReference type="Proteomes" id="UP001152795"/>
    </source>
</evidence>
<dbReference type="FunFam" id="3.30.420.60:FF:000002">
    <property type="entry name" value="Protein pelota homolog"/>
    <property type="match status" value="1"/>
</dbReference>
<dbReference type="Gene3D" id="2.30.30.870">
    <property type="entry name" value="Pelota, domain A"/>
    <property type="match status" value="1"/>
</dbReference>
<evidence type="ECO:0000259" key="7">
    <source>
        <dbReference type="SMART" id="SM01194"/>
    </source>
</evidence>
<dbReference type="Pfam" id="PF03465">
    <property type="entry name" value="eRF1_3"/>
    <property type="match status" value="1"/>
</dbReference>
<dbReference type="InterPro" id="IPR004405">
    <property type="entry name" value="TF_pelota"/>
</dbReference>
<dbReference type="NCBIfam" id="TIGR00111">
    <property type="entry name" value="pelota"/>
    <property type="match status" value="1"/>
</dbReference>
<dbReference type="GO" id="GO:0070651">
    <property type="term" value="P:nonfunctional rRNA decay"/>
    <property type="evidence" value="ECO:0007669"/>
    <property type="project" value="TreeGrafter"/>
</dbReference>
<evidence type="ECO:0000256" key="2">
    <source>
        <dbReference type="ARBA" id="ARBA00004496"/>
    </source>
</evidence>
<organism evidence="8 9">
    <name type="scientific">Paramuricea clavata</name>
    <name type="common">Red gorgonian</name>
    <name type="synonym">Violescent sea-whip</name>
    <dbReference type="NCBI Taxonomy" id="317549"/>
    <lineage>
        <taxon>Eukaryota</taxon>
        <taxon>Metazoa</taxon>
        <taxon>Cnidaria</taxon>
        <taxon>Anthozoa</taxon>
        <taxon>Octocorallia</taxon>
        <taxon>Malacalcyonacea</taxon>
        <taxon>Plexauridae</taxon>
        <taxon>Paramuricea</taxon>
    </lineage>
</organism>
<dbReference type="GO" id="GO:0070481">
    <property type="term" value="P:nuclear-transcribed mRNA catabolic process, non-stop decay"/>
    <property type="evidence" value="ECO:0007669"/>
    <property type="project" value="InterPro"/>
</dbReference>
<dbReference type="SUPFAM" id="SSF53137">
    <property type="entry name" value="Translational machinery components"/>
    <property type="match status" value="1"/>
</dbReference>
<dbReference type="FunFam" id="3.30.1330.30:FF:000008">
    <property type="entry name" value="Protein pelota homolog"/>
    <property type="match status" value="1"/>
</dbReference>
<dbReference type="Pfam" id="PF26356">
    <property type="entry name" value="Pelota_N"/>
    <property type="match status" value="1"/>
</dbReference>
<reference evidence="8" key="1">
    <citation type="submission" date="2020-04" db="EMBL/GenBank/DDBJ databases">
        <authorList>
            <person name="Alioto T."/>
            <person name="Alioto T."/>
            <person name="Gomez Garrido J."/>
        </authorList>
    </citation>
    <scope>NUCLEOTIDE SEQUENCE</scope>
    <source>
        <strain evidence="8">A484AB</strain>
    </source>
</reference>
<dbReference type="EMBL" id="CACRXK020002286">
    <property type="protein sequence ID" value="CAB3993568.1"/>
    <property type="molecule type" value="Genomic_DNA"/>
</dbReference>
<comment type="subcellular location">
    <subcellularLocation>
        <location evidence="2 6">Cytoplasm</location>
    </subcellularLocation>
</comment>
<dbReference type="InterPro" id="IPR029064">
    <property type="entry name" value="Ribosomal_eL30-like_sf"/>
</dbReference>
<evidence type="ECO:0000313" key="8">
    <source>
        <dbReference type="EMBL" id="CAB3993568.1"/>
    </source>
</evidence>
<dbReference type="SUPFAM" id="SSF159065">
    <property type="entry name" value="Dom34/Pelota N-terminal domain-like"/>
    <property type="match status" value="1"/>
</dbReference>
<sequence length="384" mass="43126">MKQLHRNLEKDSSGVIGLIPDEAEDMWHAYNLIAVGDRLRATTIRRVQTESSTGSVSSNKVRTMLTIQVEGVEYDTQACVLRIKGRNVQENQYVKMGAYHTIDLELNRKFTLSKDHWDFVALERIDLACDPTQHADVGAVIMHEGLCHVCLITASMTLVRAKIDMNVPKKRKGYCGQHDKGVMKFYDAIIQAIVRHINFDIVKCILLGSPGFVKDQFYEYMFNQATKNDLKILLDNKSKFLLVHSSSGHKHALKEIFSDPAVANRISDTKASGEVKALDNFYQILQNDPDRAYYGVKHVERANELLAVEILLVSDELFRANDVAVRKQYVSLVESVKENGGDIKIFSSLHVSGEQLGQLSGVAAILRFPVPDIAEDDEDDTDSD</sequence>
<evidence type="ECO:0000256" key="4">
    <source>
        <dbReference type="ARBA" id="ARBA00022490"/>
    </source>
</evidence>
<protein>
    <recommendedName>
        <fullName evidence="6">Protein pelota homolog</fullName>
    </recommendedName>
</protein>
<dbReference type="OrthoDB" id="10249111at2759"/>
<dbReference type="GO" id="GO:0005737">
    <property type="term" value="C:cytoplasm"/>
    <property type="evidence" value="ECO:0007669"/>
    <property type="project" value="UniProtKB-SubCell"/>
</dbReference>
<comment type="function">
    <text evidence="6">Component of the Pelota-HBS1L complex, a complex that recognizes stalled ribosomes and triggers the No-Go Decay (NGD) pathway. In the Pelota-HBS1L complex, pelo recognizes ribosomes stalled at the 3' end of an mRNA and engages stalled ribosomes by destabilizing mRNA in the mRNA channel.</text>
</comment>
<keyword evidence="4 6" id="KW-0963">Cytoplasm</keyword>
<comment type="cofactor">
    <cofactor evidence="1 6">
        <name>a divalent metal cation</name>
        <dbReference type="ChEBI" id="CHEBI:60240"/>
    </cofactor>
</comment>
<dbReference type="AlphaFoldDB" id="A0A6S7GNE7"/>
<dbReference type="GO" id="GO:0071025">
    <property type="term" value="P:RNA surveillance"/>
    <property type="evidence" value="ECO:0007669"/>
    <property type="project" value="InterPro"/>
</dbReference>
<dbReference type="GO" id="GO:0046872">
    <property type="term" value="F:metal ion binding"/>
    <property type="evidence" value="ECO:0007669"/>
    <property type="project" value="UniProtKB-KW"/>
</dbReference>
<dbReference type="Gene3D" id="3.30.420.60">
    <property type="entry name" value="eRF1 domain 2"/>
    <property type="match status" value="1"/>
</dbReference>
<dbReference type="Pfam" id="PF03464">
    <property type="entry name" value="eRF1_2"/>
    <property type="match status" value="1"/>
</dbReference>
<dbReference type="GO" id="GO:0070966">
    <property type="term" value="P:nuclear-transcribed mRNA catabolic process, no-go decay"/>
    <property type="evidence" value="ECO:0007669"/>
    <property type="project" value="InterPro"/>
</dbReference>
<evidence type="ECO:0000256" key="3">
    <source>
        <dbReference type="ARBA" id="ARBA00009504"/>
    </source>
</evidence>
<dbReference type="InterPro" id="IPR058547">
    <property type="entry name" value="Pelota_N"/>
</dbReference>
<dbReference type="InterPro" id="IPR005140">
    <property type="entry name" value="eRF1_Pelota-like_N"/>
</dbReference>
<accession>A0A6S7GNE7</accession>
<name>A0A6S7GNE7_PARCT</name>
<dbReference type="Gene3D" id="3.30.1330.30">
    <property type="match status" value="1"/>
</dbReference>
<proteinExistence type="inferred from homology"/>
<evidence type="ECO:0000256" key="5">
    <source>
        <dbReference type="ARBA" id="ARBA00022723"/>
    </source>
</evidence>
<keyword evidence="5 6" id="KW-0479">Metal-binding</keyword>
<dbReference type="InterPro" id="IPR005142">
    <property type="entry name" value="eRF1_3"/>
</dbReference>
<dbReference type="InterPro" id="IPR038069">
    <property type="entry name" value="Pelota/DOM34_N"/>
</dbReference>
<dbReference type="InterPro" id="IPR042226">
    <property type="entry name" value="eFR1_2_sf"/>
</dbReference>
<comment type="caution">
    <text evidence="8">The sequence shown here is derived from an EMBL/GenBank/DDBJ whole genome shotgun (WGS) entry which is preliminary data.</text>
</comment>
<comment type="similarity">
    <text evidence="3 6">Belongs to the eukaryotic release factor 1 family. Pelota subfamily.</text>
</comment>
<dbReference type="PANTHER" id="PTHR10853:SF0">
    <property type="entry name" value="PROTEIN PELOTA HOMOLOG"/>
    <property type="match status" value="1"/>
</dbReference>
<gene>
    <name evidence="8" type="ORF">PACLA_8A052953</name>
</gene>
<dbReference type="PANTHER" id="PTHR10853">
    <property type="entry name" value="PELOTA"/>
    <property type="match status" value="1"/>
</dbReference>
<dbReference type="GO" id="GO:0032790">
    <property type="term" value="P:ribosome disassembly"/>
    <property type="evidence" value="ECO:0007669"/>
    <property type="project" value="TreeGrafter"/>
</dbReference>
<dbReference type="InterPro" id="IPR005141">
    <property type="entry name" value="eRF1_2"/>
</dbReference>
<evidence type="ECO:0000256" key="6">
    <source>
        <dbReference type="RuleBase" id="RU362019"/>
    </source>
</evidence>
<dbReference type="SMART" id="SM01194">
    <property type="entry name" value="eRF1_1"/>
    <property type="match status" value="1"/>
</dbReference>
<evidence type="ECO:0000256" key="1">
    <source>
        <dbReference type="ARBA" id="ARBA00001968"/>
    </source>
</evidence>
<dbReference type="Proteomes" id="UP001152795">
    <property type="component" value="Unassembled WGS sequence"/>
</dbReference>